<evidence type="ECO:0000256" key="1">
    <source>
        <dbReference type="SAM" id="MobiDB-lite"/>
    </source>
</evidence>
<dbReference type="AlphaFoldDB" id="A0A8H7TJN6"/>
<dbReference type="Proteomes" id="UP000664132">
    <property type="component" value="Unassembled WGS sequence"/>
</dbReference>
<gene>
    <name evidence="2" type="ORF">IFR04_006426</name>
</gene>
<feature type="compositionally biased region" description="Basic and acidic residues" evidence="1">
    <location>
        <begin position="20"/>
        <end position="34"/>
    </location>
</feature>
<comment type="caution">
    <text evidence="2">The sequence shown here is derived from an EMBL/GenBank/DDBJ whole genome shotgun (WGS) entry which is preliminary data.</text>
</comment>
<name>A0A8H7TJN6_9HELO</name>
<sequence>MACPPRTINPPSFKNWAKANETHDERREKTTHNKREFDAYIGIADTDHLFEAHQTPENRTYEDESVPLSQEEFEKLVDASDFKLQAEFRKEYEGGASKK</sequence>
<dbReference type="EMBL" id="JAFJYH010000084">
    <property type="protein sequence ID" value="KAG4420410.1"/>
    <property type="molecule type" value="Genomic_DNA"/>
</dbReference>
<protein>
    <submittedName>
        <fullName evidence="2">Uncharacterized protein</fullName>
    </submittedName>
</protein>
<organism evidence="2 3">
    <name type="scientific">Cadophora malorum</name>
    <dbReference type="NCBI Taxonomy" id="108018"/>
    <lineage>
        <taxon>Eukaryota</taxon>
        <taxon>Fungi</taxon>
        <taxon>Dikarya</taxon>
        <taxon>Ascomycota</taxon>
        <taxon>Pezizomycotina</taxon>
        <taxon>Leotiomycetes</taxon>
        <taxon>Helotiales</taxon>
        <taxon>Ploettnerulaceae</taxon>
        <taxon>Cadophora</taxon>
    </lineage>
</organism>
<keyword evidence="3" id="KW-1185">Reference proteome</keyword>
<dbReference type="OrthoDB" id="10549126at2759"/>
<feature type="region of interest" description="Disordered" evidence="1">
    <location>
        <begin position="1"/>
        <end position="34"/>
    </location>
</feature>
<evidence type="ECO:0000313" key="2">
    <source>
        <dbReference type="EMBL" id="KAG4420410.1"/>
    </source>
</evidence>
<accession>A0A8H7TJN6</accession>
<proteinExistence type="predicted"/>
<evidence type="ECO:0000313" key="3">
    <source>
        <dbReference type="Proteomes" id="UP000664132"/>
    </source>
</evidence>
<reference evidence="2" key="1">
    <citation type="submission" date="2021-02" db="EMBL/GenBank/DDBJ databases">
        <title>Genome sequence Cadophora malorum strain M34.</title>
        <authorList>
            <person name="Stefanovic E."/>
            <person name="Vu D."/>
            <person name="Scully C."/>
            <person name="Dijksterhuis J."/>
            <person name="Roader J."/>
            <person name="Houbraken J."/>
        </authorList>
    </citation>
    <scope>NUCLEOTIDE SEQUENCE</scope>
    <source>
        <strain evidence="2">M34</strain>
    </source>
</reference>